<sequence>MEREGRPTNSGGDIGHPGVLPRVPDDRESIFLELYGWGGPWAAGNGGVDLEQGSHGGSSNRRRRGREASEKTHHFYAMLVAR</sequence>
<comment type="caution">
    <text evidence="2">The sequence shown here is derived from an EMBL/GenBank/DDBJ whole genome shotgun (WGS) entry which is preliminary data.</text>
</comment>
<evidence type="ECO:0000313" key="3">
    <source>
        <dbReference type="Proteomes" id="UP000479710"/>
    </source>
</evidence>
<protein>
    <submittedName>
        <fullName evidence="2">Uncharacterized protein</fullName>
    </submittedName>
</protein>
<dbReference type="AlphaFoldDB" id="A0A6G1BLN5"/>
<evidence type="ECO:0000256" key="1">
    <source>
        <dbReference type="SAM" id="MobiDB-lite"/>
    </source>
</evidence>
<accession>A0A6G1BLN5</accession>
<gene>
    <name evidence="2" type="ORF">E2562_022504</name>
</gene>
<name>A0A6G1BLN5_9ORYZ</name>
<evidence type="ECO:0000313" key="2">
    <source>
        <dbReference type="EMBL" id="KAF0889255.1"/>
    </source>
</evidence>
<proteinExistence type="predicted"/>
<dbReference type="EMBL" id="SPHZ02000012">
    <property type="protein sequence ID" value="KAF0889255.1"/>
    <property type="molecule type" value="Genomic_DNA"/>
</dbReference>
<dbReference type="Proteomes" id="UP000479710">
    <property type="component" value="Unassembled WGS sequence"/>
</dbReference>
<organism evidence="2 3">
    <name type="scientific">Oryza meyeriana var. granulata</name>
    <dbReference type="NCBI Taxonomy" id="110450"/>
    <lineage>
        <taxon>Eukaryota</taxon>
        <taxon>Viridiplantae</taxon>
        <taxon>Streptophyta</taxon>
        <taxon>Embryophyta</taxon>
        <taxon>Tracheophyta</taxon>
        <taxon>Spermatophyta</taxon>
        <taxon>Magnoliopsida</taxon>
        <taxon>Liliopsida</taxon>
        <taxon>Poales</taxon>
        <taxon>Poaceae</taxon>
        <taxon>BOP clade</taxon>
        <taxon>Oryzoideae</taxon>
        <taxon>Oryzeae</taxon>
        <taxon>Oryzinae</taxon>
        <taxon>Oryza</taxon>
        <taxon>Oryza meyeriana</taxon>
    </lineage>
</organism>
<keyword evidence="3" id="KW-1185">Reference proteome</keyword>
<feature type="region of interest" description="Disordered" evidence="1">
    <location>
        <begin position="1"/>
        <end position="23"/>
    </location>
</feature>
<feature type="region of interest" description="Disordered" evidence="1">
    <location>
        <begin position="45"/>
        <end position="74"/>
    </location>
</feature>
<reference evidence="2 3" key="1">
    <citation type="submission" date="2019-11" db="EMBL/GenBank/DDBJ databases">
        <title>Whole genome sequence of Oryza granulata.</title>
        <authorList>
            <person name="Li W."/>
        </authorList>
    </citation>
    <scope>NUCLEOTIDE SEQUENCE [LARGE SCALE GENOMIC DNA]</scope>
    <source>
        <strain evidence="3">cv. Menghai</strain>
        <tissue evidence="2">Leaf</tissue>
    </source>
</reference>